<dbReference type="CDD" id="cd00805">
    <property type="entry name" value="TyrRS_core"/>
    <property type="match status" value="1"/>
</dbReference>
<dbReference type="OrthoDB" id="197206at2759"/>
<evidence type="ECO:0000256" key="1">
    <source>
        <dbReference type="ARBA" id="ARBA00004496"/>
    </source>
</evidence>
<evidence type="ECO:0000313" key="14">
    <source>
        <dbReference type="EnsemblMetazoa" id="tetur13g04400.1"/>
    </source>
</evidence>
<evidence type="ECO:0000256" key="10">
    <source>
        <dbReference type="ARBA" id="ARBA00033323"/>
    </source>
</evidence>
<dbReference type="eggNOG" id="KOG2144">
    <property type="taxonomic scope" value="Eukaryota"/>
</dbReference>
<dbReference type="SUPFAM" id="SSF52374">
    <property type="entry name" value="Nucleotidylyl transferase"/>
    <property type="match status" value="2"/>
</dbReference>
<evidence type="ECO:0000256" key="13">
    <source>
        <dbReference type="SAM" id="MobiDB-lite"/>
    </source>
</evidence>
<dbReference type="GO" id="GO:0004831">
    <property type="term" value="F:tyrosine-tRNA ligase activity"/>
    <property type="evidence" value="ECO:0007669"/>
    <property type="project" value="UniProtKB-EC"/>
</dbReference>
<dbReference type="STRING" id="32264.T1KKN9"/>
<name>T1KKN9_TETUR</name>
<evidence type="ECO:0000256" key="5">
    <source>
        <dbReference type="ARBA" id="ARBA00022598"/>
    </source>
</evidence>
<dbReference type="InterPro" id="IPR050489">
    <property type="entry name" value="Tyr-tRNA_synthase"/>
</dbReference>
<evidence type="ECO:0000256" key="6">
    <source>
        <dbReference type="ARBA" id="ARBA00022741"/>
    </source>
</evidence>
<dbReference type="PANTHER" id="PTHR46264">
    <property type="entry name" value="TYROSINE-TRNA LIGASE"/>
    <property type="match status" value="1"/>
</dbReference>
<gene>
    <name evidence="14" type="primary">107364922</name>
</gene>
<feature type="region of interest" description="Disordered" evidence="13">
    <location>
        <begin position="352"/>
        <end position="372"/>
    </location>
</feature>
<evidence type="ECO:0000256" key="9">
    <source>
        <dbReference type="ARBA" id="ARBA00023146"/>
    </source>
</evidence>
<dbReference type="NCBIfam" id="TIGR00234">
    <property type="entry name" value="tyrS"/>
    <property type="match status" value="1"/>
</dbReference>
<dbReference type="FunFam" id="3.40.50.620:FF:000040">
    <property type="entry name" value="Tyrosine--tRNA ligase"/>
    <property type="match status" value="1"/>
</dbReference>
<comment type="subcellular location">
    <subcellularLocation>
        <location evidence="1">Cytoplasm</location>
    </subcellularLocation>
</comment>
<dbReference type="Pfam" id="PF00579">
    <property type="entry name" value="tRNA-synt_1b"/>
    <property type="match status" value="2"/>
</dbReference>
<evidence type="ECO:0000256" key="4">
    <source>
        <dbReference type="ARBA" id="ARBA00022490"/>
    </source>
</evidence>
<keyword evidence="9 12" id="KW-0030">Aminoacyl-tRNA synthetase</keyword>
<keyword evidence="8 12" id="KW-0648">Protein biosynthesis</keyword>
<dbReference type="EMBL" id="CAEY01000176">
    <property type="status" value="NOT_ANNOTATED_CDS"/>
    <property type="molecule type" value="Genomic_DNA"/>
</dbReference>
<dbReference type="EnsemblMetazoa" id="tetur13g04400.1">
    <property type="protein sequence ID" value="tetur13g04400.1"/>
    <property type="gene ID" value="tetur13g04400"/>
</dbReference>
<organism evidence="14 15">
    <name type="scientific">Tetranychus urticae</name>
    <name type="common">Two-spotted spider mite</name>
    <dbReference type="NCBI Taxonomy" id="32264"/>
    <lineage>
        <taxon>Eukaryota</taxon>
        <taxon>Metazoa</taxon>
        <taxon>Ecdysozoa</taxon>
        <taxon>Arthropoda</taxon>
        <taxon>Chelicerata</taxon>
        <taxon>Arachnida</taxon>
        <taxon>Acari</taxon>
        <taxon>Acariformes</taxon>
        <taxon>Trombidiformes</taxon>
        <taxon>Prostigmata</taxon>
        <taxon>Eleutherengona</taxon>
        <taxon>Raphignathae</taxon>
        <taxon>Tetranychoidea</taxon>
        <taxon>Tetranychidae</taxon>
        <taxon>Tetranychus</taxon>
    </lineage>
</organism>
<reference evidence="15" key="1">
    <citation type="submission" date="2011-08" db="EMBL/GenBank/DDBJ databases">
        <authorList>
            <person name="Rombauts S."/>
        </authorList>
    </citation>
    <scope>NUCLEOTIDE SEQUENCE</scope>
    <source>
        <strain evidence="15">London</strain>
    </source>
</reference>
<dbReference type="InterPro" id="IPR002307">
    <property type="entry name" value="Tyr-tRNA-ligase"/>
</dbReference>
<dbReference type="OMA" id="CIHDDEL"/>
<evidence type="ECO:0000256" key="2">
    <source>
        <dbReference type="ARBA" id="ARBA00005594"/>
    </source>
</evidence>
<dbReference type="AlphaFoldDB" id="T1KKN9"/>
<accession>T1KKN9</accession>
<keyword evidence="6 12" id="KW-0547">Nucleotide-binding</keyword>
<dbReference type="PANTHER" id="PTHR46264:SF4">
    <property type="entry name" value="TYROSINE--TRNA LIGASE, CYTOPLASMIC"/>
    <property type="match status" value="1"/>
</dbReference>
<dbReference type="Gene3D" id="1.10.240.10">
    <property type="entry name" value="Tyrosyl-Transfer RNA Synthetase"/>
    <property type="match status" value="2"/>
</dbReference>
<keyword evidence="5 12" id="KW-0436">Ligase</keyword>
<dbReference type="PRINTS" id="PR01040">
    <property type="entry name" value="TRNASYNTHTYR"/>
</dbReference>
<protein>
    <recommendedName>
        <fullName evidence="3 12">Tyrosine--tRNA ligase</fullName>
        <ecNumber evidence="3 12">6.1.1.1</ecNumber>
    </recommendedName>
    <alternativeName>
        <fullName evidence="10 12">Tyrosyl-tRNA synthetase</fullName>
    </alternativeName>
</protein>
<dbReference type="InterPro" id="IPR014729">
    <property type="entry name" value="Rossmann-like_a/b/a_fold"/>
</dbReference>
<comment type="catalytic activity">
    <reaction evidence="11 12">
        <text>tRNA(Tyr) + L-tyrosine + ATP = L-tyrosyl-tRNA(Tyr) + AMP + diphosphate + H(+)</text>
        <dbReference type="Rhea" id="RHEA:10220"/>
        <dbReference type="Rhea" id="RHEA-COMP:9706"/>
        <dbReference type="Rhea" id="RHEA-COMP:9707"/>
        <dbReference type="ChEBI" id="CHEBI:15378"/>
        <dbReference type="ChEBI" id="CHEBI:30616"/>
        <dbReference type="ChEBI" id="CHEBI:33019"/>
        <dbReference type="ChEBI" id="CHEBI:58315"/>
        <dbReference type="ChEBI" id="CHEBI:78442"/>
        <dbReference type="ChEBI" id="CHEBI:78536"/>
        <dbReference type="ChEBI" id="CHEBI:456215"/>
        <dbReference type="EC" id="6.1.1.1"/>
    </reaction>
</comment>
<evidence type="ECO:0000256" key="12">
    <source>
        <dbReference type="RuleBase" id="RU361234"/>
    </source>
</evidence>
<dbReference type="KEGG" id="tut:107364922"/>
<evidence type="ECO:0000256" key="7">
    <source>
        <dbReference type="ARBA" id="ARBA00022840"/>
    </source>
</evidence>
<proteinExistence type="inferred from homology"/>
<keyword evidence="7 12" id="KW-0067">ATP-binding</keyword>
<dbReference type="InterPro" id="IPR002305">
    <property type="entry name" value="aa-tRNA-synth_Ic"/>
</dbReference>
<evidence type="ECO:0000256" key="3">
    <source>
        <dbReference type="ARBA" id="ARBA00013160"/>
    </source>
</evidence>
<feature type="compositionally biased region" description="Basic and acidic residues" evidence="13">
    <location>
        <begin position="358"/>
        <end position="372"/>
    </location>
</feature>
<comment type="similarity">
    <text evidence="2 12">Belongs to the class-I aminoacyl-tRNA synthetase family.</text>
</comment>
<evidence type="ECO:0000313" key="15">
    <source>
        <dbReference type="Proteomes" id="UP000015104"/>
    </source>
</evidence>
<evidence type="ECO:0000256" key="11">
    <source>
        <dbReference type="ARBA" id="ARBA00048248"/>
    </source>
</evidence>
<dbReference type="GO" id="GO:0005524">
    <property type="term" value="F:ATP binding"/>
    <property type="evidence" value="ECO:0007669"/>
    <property type="project" value="UniProtKB-KW"/>
</dbReference>
<dbReference type="HOGENOM" id="CLU_390446_0_0_1"/>
<dbReference type="Proteomes" id="UP000015104">
    <property type="component" value="Unassembled WGS sequence"/>
</dbReference>
<dbReference type="Gene3D" id="3.40.50.620">
    <property type="entry name" value="HUPs"/>
    <property type="match status" value="2"/>
</dbReference>
<dbReference type="GO" id="GO:0006437">
    <property type="term" value="P:tyrosyl-tRNA aminoacylation"/>
    <property type="evidence" value="ECO:0007669"/>
    <property type="project" value="InterPro"/>
</dbReference>
<keyword evidence="4" id="KW-0963">Cytoplasm</keyword>
<dbReference type="EC" id="6.1.1.1" evidence="3 12"/>
<keyword evidence="15" id="KW-1185">Reference proteome</keyword>
<reference evidence="14" key="2">
    <citation type="submission" date="2015-06" db="UniProtKB">
        <authorList>
            <consortium name="EnsemblMetazoa"/>
        </authorList>
    </citation>
    <scope>IDENTIFICATION</scope>
</reference>
<dbReference type="NCBIfam" id="NF006330">
    <property type="entry name" value="PRK08560.1"/>
    <property type="match status" value="1"/>
</dbReference>
<dbReference type="GO" id="GO:0005737">
    <property type="term" value="C:cytoplasm"/>
    <property type="evidence" value="ECO:0007669"/>
    <property type="project" value="UniProtKB-SubCell"/>
</dbReference>
<evidence type="ECO:0000256" key="8">
    <source>
        <dbReference type="ARBA" id="ARBA00022917"/>
    </source>
</evidence>
<sequence>MTDSCVNNLEDKLSLISKNLELISDADNLKSILDQRNLKICWEIPITGKPDLSYIYSILKVSDFIKAGCHVNILFADLLGYLDNVKSPLDLLESRSSLYKNVFIGAFESLGIPLDNVTFSKGSDFQYDKDYSRDIFRLASIVTETDACKAGLEVVKRVDHPLLSGLLYPVLQILDEEHQKIDAQFGDVNQREIFNLAEKYLPQIGYSKRIHLIQPQIKWLSNLTPNPVEDDVRITLLDPPENVKRKLKKTFCQPGNVEDNGVLSFVKHIILPFFNEFRLMRKEAHGGPIDYTDFTKIEEDFKSEQLHPDDLKKSVEVYINKLLDPIRSKFEDDEGKKLIDLSYPAPVKFKKVKKEKSKNKPEASEEVKPNADELKKQEEKYNLITRNLEEILGDERLKEVLSQRDLNLYWGTATTGKPHVAYYVPMAKIADFLKAGCHVTILFADLHAYLDNMKAPFELLELRTQYYEKVLKAALESLGVPIDKLVFRKGSDYQFDKKFTQDILRLAAVETIHDAKKAGAEVVKQVEHPLLSSLLYPGLQALDEEFLNVDAQFGGVDQRKIFTLAEKYLPSLGYVKRVHLMNPMIPGLAGGKMSSSEADSKLDLLDPPEVVKSKLENATCEAGKIEDNGLLAFVKHAIFPIFHEIKLTVEETKNKTFNYENYPKLEADFKDLKLSPDDLKSMVAVYVNRLLEPVRKKFEDPELKKLVESAYPTKPQGDVLKRSEE</sequence>